<dbReference type="Proteomes" id="UP001207605">
    <property type="component" value="Unassembled WGS sequence"/>
</dbReference>
<name>A0ABT2S7Y3_9FIRM</name>
<keyword evidence="3" id="KW-1185">Reference proteome</keyword>
<sequence length="44" mass="4500">MAKGRSCKPSAKVSKAGHTLSTSKSPSAKSKAGTTLANHKHANH</sequence>
<feature type="region of interest" description="Disordered" evidence="1">
    <location>
        <begin position="1"/>
        <end position="44"/>
    </location>
</feature>
<feature type="compositionally biased region" description="Low complexity" evidence="1">
    <location>
        <begin position="21"/>
        <end position="35"/>
    </location>
</feature>
<evidence type="ECO:0000313" key="2">
    <source>
        <dbReference type="EMBL" id="MCU6700691.1"/>
    </source>
</evidence>
<comment type="caution">
    <text evidence="2">The sequence shown here is derived from an EMBL/GenBank/DDBJ whole genome shotgun (WGS) entry which is preliminary data.</text>
</comment>
<evidence type="ECO:0000256" key="1">
    <source>
        <dbReference type="SAM" id="MobiDB-lite"/>
    </source>
</evidence>
<organism evidence="2 3">
    <name type="scientific">Dorea ammoniilytica</name>
    <dbReference type="NCBI Taxonomy" id="2981788"/>
    <lineage>
        <taxon>Bacteria</taxon>
        <taxon>Bacillati</taxon>
        <taxon>Bacillota</taxon>
        <taxon>Clostridia</taxon>
        <taxon>Lachnospirales</taxon>
        <taxon>Lachnospiraceae</taxon>
        <taxon>Dorea</taxon>
    </lineage>
</organism>
<proteinExistence type="predicted"/>
<dbReference type="EMBL" id="JAOQJV010000016">
    <property type="protein sequence ID" value="MCU6700691.1"/>
    <property type="molecule type" value="Genomic_DNA"/>
</dbReference>
<gene>
    <name evidence="2" type="ORF">OCV65_10670</name>
</gene>
<dbReference type="RefSeq" id="WP_262582039.1">
    <property type="nucleotide sequence ID" value="NZ_JAOQJV010000016.1"/>
</dbReference>
<accession>A0ABT2S7Y3</accession>
<protein>
    <submittedName>
        <fullName evidence="2">Uncharacterized protein</fullName>
    </submittedName>
</protein>
<evidence type="ECO:0000313" key="3">
    <source>
        <dbReference type="Proteomes" id="UP001207605"/>
    </source>
</evidence>
<reference evidence="2 3" key="1">
    <citation type="journal article" date="2021" name="ISME Commun">
        <title>Automated analysis of genomic sequences facilitates high-throughput and comprehensive description of bacteria.</title>
        <authorList>
            <person name="Hitch T.C.A."/>
        </authorList>
    </citation>
    <scope>NUCLEOTIDE SEQUENCE [LARGE SCALE GENOMIC DNA]</scope>
    <source>
        <strain evidence="2 3">Sanger_02</strain>
    </source>
</reference>